<dbReference type="GO" id="GO:0046789">
    <property type="term" value="F:host cell surface receptor binding"/>
    <property type="evidence" value="ECO:0007669"/>
    <property type="project" value="InterPro"/>
</dbReference>
<organism evidence="8 9">
    <name type="scientific">Plasmodium falciparum NF135/5.C10</name>
    <dbReference type="NCBI Taxonomy" id="1036726"/>
    <lineage>
        <taxon>Eukaryota</taxon>
        <taxon>Sar</taxon>
        <taxon>Alveolata</taxon>
        <taxon>Apicomplexa</taxon>
        <taxon>Aconoidasida</taxon>
        <taxon>Haemosporida</taxon>
        <taxon>Plasmodiidae</taxon>
        <taxon>Plasmodium</taxon>
        <taxon>Plasmodium (Laverania)</taxon>
    </lineage>
</organism>
<evidence type="ECO:0000259" key="4">
    <source>
        <dbReference type="Pfam" id="PF05424"/>
    </source>
</evidence>
<protein>
    <recommendedName>
        <fullName evidence="10">Duffy-binding-like domain-containing protein</fullName>
    </recommendedName>
</protein>
<feature type="domain" description="Plasmodium falciparum erythrocyte membrane protein-1 N-terminal segment" evidence="5">
    <location>
        <begin position="15"/>
        <end position="50"/>
    </location>
</feature>
<evidence type="ECO:0000313" key="8">
    <source>
        <dbReference type="EMBL" id="ETW39426.1"/>
    </source>
</evidence>
<dbReference type="Pfam" id="PF15447">
    <property type="entry name" value="NTS"/>
    <property type="match status" value="1"/>
</dbReference>
<feature type="region of interest" description="Disordered" evidence="1">
    <location>
        <begin position="724"/>
        <end position="814"/>
    </location>
</feature>
<evidence type="ECO:0000259" key="6">
    <source>
        <dbReference type="Pfam" id="PF18562"/>
    </source>
</evidence>
<feature type="compositionally biased region" description="Acidic residues" evidence="1">
    <location>
        <begin position="775"/>
        <end position="796"/>
    </location>
</feature>
<feature type="domain" description="Duffy-antigen binding" evidence="4">
    <location>
        <begin position="886"/>
        <end position="1113"/>
    </location>
</feature>
<feature type="domain" description="Cysteine-rich interdomain region 1 gamma" evidence="6">
    <location>
        <begin position="1345"/>
        <end position="1397"/>
    </location>
</feature>
<feature type="transmembrane region" description="Helical" evidence="2">
    <location>
        <begin position="1669"/>
        <end position="1695"/>
    </location>
</feature>
<feature type="compositionally biased region" description="Polar residues" evidence="1">
    <location>
        <begin position="962"/>
        <end position="973"/>
    </location>
</feature>
<evidence type="ECO:0000313" key="9">
    <source>
        <dbReference type="Proteomes" id="UP000019114"/>
    </source>
</evidence>
<evidence type="ECO:0000259" key="3">
    <source>
        <dbReference type="Pfam" id="PF03011"/>
    </source>
</evidence>
<keyword evidence="2" id="KW-0812">Transmembrane</keyword>
<dbReference type="FunFam" id="1.20.58.830:FF:000003">
    <property type="entry name" value="Erythrocyte membrane protein 1, PfEMP1"/>
    <property type="match status" value="1"/>
</dbReference>
<name>W4I6S4_PLAFA</name>
<dbReference type="Gene3D" id="1.20.58.1930">
    <property type="match status" value="2"/>
</dbReference>
<feature type="compositionally biased region" description="Acidic residues" evidence="1">
    <location>
        <begin position="804"/>
        <end position="814"/>
    </location>
</feature>
<feature type="region of interest" description="Disordered" evidence="1">
    <location>
        <begin position="945"/>
        <end position="974"/>
    </location>
</feature>
<proteinExistence type="predicted"/>
<dbReference type="SUPFAM" id="SSF140924">
    <property type="entry name" value="Duffy binding domain-like"/>
    <property type="match status" value="4"/>
</dbReference>
<reference evidence="8 9" key="2">
    <citation type="submission" date="2013-02" db="EMBL/GenBank/DDBJ databases">
        <title>The Genome Sequence of Plasmodium falciparum NF135/5.C10.</title>
        <authorList>
            <consortium name="The Broad Institute Genome Sequencing Platform"/>
            <consortium name="The Broad Institute Genome Sequencing Center for Infectious Disease"/>
            <person name="Neafsey D."/>
            <person name="Cheeseman I."/>
            <person name="Volkman S."/>
            <person name="Adams J."/>
            <person name="Walker B."/>
            <person name="Young S.K."/>
            <person name="Zeng Q."/>
            <person name="Gargeya S."/>
            <person name="Fitzgerald M."/>
            <person name="Haas B."/>
            <person name="Abouelleil A."/>
            <person name="Alvarado L."/>
            <person name="Arachchi H.M."/>
            <person name="Berlin A.M."/>
            <person name="Chapman S.B."/>
            <person name="Dewar J."/>
            <person name="Goldberg J."/>
            <person name="Griggs A."/>
            <person name="Gujja S."/>
            <person name="Hansen M."/>
            <person name="Howarth C."/>
            <person name="Imamovic A."/>
            <person name="Larimer J."/>
            <person name="McCowan C."/>
            <person name="Murphy C."/>
            <person name="Neiman D."/>
            <person name="Pearson M."/>
            <person name="Priest M."/>
            <person name="Roberts A."/>
            <person name="Saif S."/>
            <person name="Shea T."/>
            <person name="Sisk P."/>
            <person name="Sykes S."/>
            <person name="Wortman J."/>
            <person name="Nusbaum C."/>
            <person name="Birren B."/>
        </authorList>
    </citation>
    <scope>NUCLEOTIDE SEQUENCE [LARGE SCALE GENOMIC DNA]</scope>
    <source>
        <strain evidence="8 9">NF135/5.C10</strain>
    </source>
</reference>
<accession>W4I6S4</accession>
<evidence type="ECO:0000256" key="1">
    <source>
        <dbReference type="SAM" id="MobiDB-lite"/>
    </source>
</evidence>
<gene>
    <name evidence="8" type="ORF">PFNF135_06193</name>
</gene>
<feature type="domain" description="Duffy-binding-like" evidence="7">
    <location>
        <begin position="1153"/>
        <end position="1300"/>
    </location>
</feature>
<dbReference type="InterPro" id="IPR042202">
    <property type="entry name" value="Duffy-ag-bd_sf"/>
</dbReference>
<evidence type="ECO:0000259" key="5">
    <source>
        <dbReference type="Pfam" id="PF15447"/>
    </source>
</evidence>
<feature type="region of interest" description="Disordered" evidence="1">
    <location>
        <begin position="1610"/>
        <end position="1664"/>
    </location>
</feature>
<dbReference type="OrthoDB" id="378876at2759"/>
<feature type="compositionally biased region" description="Acidic residues" evidence="1">
    <location>
        <begin position="1571"/>
        <end position="1582"/>
    </location>
</feature>
<feature type="domain" description="Duffy-binding-like" evidence="3">
    <location>
        <begin position="590"/>
        <end position="734"/>
    </location>
</feature>
<feature type="compositionally biased region" description="Polar residues" evidence="1">
    <location>
        <begin position="1039"/>
        <end position="1057"/>
    </location>
</feature>
<feature type="domain" description="Duffy-antigen binding" evidence="4">
    <location>
        <begin position="116"/>
        <end position="313"/>
    </location>
</feature>
<keyword evidence="2" id="KW-1133">Transmembrane helix</keyword>
<reference evidence="8 9" key="1">
    <citation type="submission" date="2013-02" db="EMBL/GenBank/DDBJ databases">
        <title>The Genome Annotation of Plasmodium falciparum NF135/5.C10.</title>
        <authorList>
            <consortium name="The Broad Institute Genome Sequencing Platform"/>
            <consortium name="The Broad Institute Genome Sequencing Center for Infectious Disease"/>
            <person name="Neafsey D."/>
            <person name="Hoffman S."/>
            <person name="Volkman S."/>
            <person name="Rosenthal P."/>
            <person name="Walker B."/>
            <person name="Young S.K."/>
            <person name="Zeng Q."/>
            <person name="Gargeya S."/>
            <person name="Fitzgerald M."/>
            <person name="Haas B."/>
            <person name="Abouelleil A."/>
            <person name="Allen A.W."/>
            <person name="Alvarado L."/>
            <person name="Arachchi H.M."/>
            <person name="Berlin A.M."/>
            <person name="Chapman S.B."/>
            <person name="Gainer-Dewar J."/>
            <person name="Goldberg J."/>
            <person name="Griggs A."/>
            <person name="Gujja S."/>
            <person name="Hansen M."/>
            <person name="Howarth C."/>
            <person name="Imamovic A."/>
            <person name="Ireland A."/>
            <person name="Larimer J."/>
            <person name="McCowan C."/>
            <person name="Murphy C."/>
            <person name="Pearson M."/>
            <person name="Poon T.W."/>
            <person name="Priest M."/>
            <person name="Roberts A."/>
            <person name="Saif S."/>
            <person name="Shea T."/>
            <person name="Sisk P."/>
            <person name="Sykes S."/>
            <person name="Wortman J."/>
            <person name="Nusbaum C."/>
            <person name="Birren B."/>
        </authorList>
    </citation>
    <scope>NUCLEOTIDE SEQUENCE [LARGE SCALE GENOMIC DNA]</scope>
    <source>
        <strain evidence="8 9">NF135/5.C10</strain>
    </source>
</reference>
<evidence type="ECO:0008006" key="10">
    <source>
        <dbReference type="Google" id="ProtNLM"/>
    </source>
</evidence>
<evidence type="ECO:0000259" key="7">
    <source>
        <dbReference type="Pfam" id="PF22672"/>
    </source>
</evidence>
<dbReference type="FunFam" id="1.20.58.830:FF:000001">
    <property type="entry name" value="Erythrocyte membrane protein 1, PfEMP1"/>
    <property type="match status" value="1"/>
</dbReference>
<dbReference type="Pfam" id="PF18562">
    <property type="entry name" value="CIDR1_gamma"/>
    <property type="match status" value="1"/>
</dbReference>
<dbReference type="Gene3D" id="1.20.1310.20">
    <property type="entry name" value="Duffy-antigen binding domain"/>
    <property type="match status" value="2"/>
</dbReference>
<dbReference type="Pfam" id="PF22672">
    <property type="entry name" value="DBL_C"/>
    <property type="match status" value="2"/>
</dbReference>
<feature type="region of interest" description="Disordered" evidence="1">
    <location>
        <begin position="1550"/>
        <end position="1589"/>
    </location>
</feature>
<dbReference type="EMBL" id="KI926169">
    <property type="protein sequence ID" value="ETW39426.1"/>
    <property type="molecule type" value="Genomic_DNA"/>
</dbReference>
<dbReference type="Pfam" id="PF03011">
    <property type="entry name" value="PFEMP"/>
    <property type="match status" value="2"/>
</dbReference>
<feature type="compositionally biased region" description="Basic and acidic residues" evidence="1">
    <location>
        <begin position="1616"/>
        <end position="1630"/>
    </location>
</feature>
<dbReference type="InterPro" id="IPR008602">
    <property type="entry name" value="Duffy-antigen-binding"/>
</dbReference>
<keyword evidence="2" id="KW-0472">Membrane</keyword>
<dbReference type="InterPro" id="IPR054595">
    <property type="entry name" value="DBL_C"/>
</dbReference>
<dbReference type="FunFam" id="1.20.1310.20:FF:000001">
    <property type="entry name" value="Erythrocyte membrane protein 1, PfEMP1"/>
    <property type="match status" value="1"/>
</dbReference>
<feature type="region of interest" description="Disordered" evidence="1">
    <location>
        <begin position="1033"/>
        <end position="1057"/>
    </location>
</feature>
<dbReference type="InterPro" id="IPR029210">
    <property type="entry name" value="PfEMP1_NTS"/>
</dbReference>
<dbReference type="InterPro" id="IPR004258">
    <property type="entry name" value="DBL"/>
</dbReference>
<dbReference type="Pfam" id="PF05424">
    <property type="entry name" value="Duffy_binding"/>
    <property type="match status" value="2"/>
</dbReference>
<evidence type="ECO:0000256" key="2">
    <source>
        <dbReference type="SAM" id="Phobius"/>
    </source>
</evidence>
<dbReference type="GO" id="GO:0016020">
    <property type="term" value="C:membrane"/>
    <property type="evidence" value="ECO:0007669"/>
    <property type="project" value="InterPro"/>
</dbReference>
<feature type="domain" description="Duffy-binding-like" evidence="3">
    <location>
        <begin position="1413"/>
        <end position="1556"/>
    </location>
</feature>
<feature type="domain" description="Duffy-binding-like" evidence="7">
    <location>
        <begin position="317"/>
        <end position="482"/>
    </location>
</feature>
<dbReference type="Proteomes" id="UP000019114">
    <property type="component" value="Unassembled WGS sequence"/>
</dbReference>
<dbReference type="FunFam" id="1.20.58.1930:FF:000001">
    <property type="entry name" value="Erythrocyte membrane protein 1, PfEMP1"/>
    <property type="match status" value="1"/>
</dbReference>
<feature type="compositionally biased region" description="Polar residues" evidence="1">
    <location>
        <begin position="1550"/>
        <end position="1566"/>
    </location>
</feature>
<feature type="non-terminal residue" evidence="8">
    <location>
        <position position="1696"/>
    </location>
</feature>
<sequence length="1696" mass="192758">MVKQVKPGGNVEDATAKNIFDRIGRTIQQQVHSASKIYTSELHGDLSQATYPKDVRHTDSTPPNPCELLYQYHTTVTSGYGKEYPCGKGKEERFSDTQGAECDHRIKGNDRNKTGGACAPYRRLHLCDQNLEHINHEKITSTHNLLLEVCLAALHEGQSLETHYPQYEVQYPSSGSVSITCTMFARSFADIGDIVRGRDLYRGNKKENKQREKLEENLKKIFGKIHKEVTSGSNGQALKRRYDGDTTNFFKLREDWWEANRETVWKALTCHAPEHASYFRETCGGGKTPTQGKCRCSDNQVPTYFDYVPQYLRWFEEWAEDFCRKRKKKIENAIKNCRGPSGNDRYCDLNGFDCTQTAKKENKLFPDSNCNKCSVACNPFVPWIVNQKEEFDKQKKKYNEEIKKEHPTTITIKTANGNTTINNLYVKDFYEKLREDYGNVDDFLEKLSKEGICQSAPHVEEETADAANFTNVNTEKTFSRSKYCRACPLCGVTGEKGKWKDIDDGVCANLNKKKNYKEDNITDIPVLTPEKGKTGILKKYETFCATGGGQIEKWQCYYDEIKKSGQNNNCILGKWESFTGEEDVMSYNAFFWKWVSEMLDDSIKWRKELDKCLKNNKKTCGKKKCNRDCKCYKKWVKKKKTEWEEIEKHFRKQKDMENEGLNFEMALKILLNEVFLEDMKHANGDPQHIAKIEELKEKKNDEPEDYSKAKTIIDLLIEEEEQDADECVKNNQEDPCPPKPPEESPLRSDTSPNVLPGATDGRSENHDTPAATVDSESEEQEEEEEEEDEDEDDEDNVDSHQEASEEALPDETEVVEETVAEVTEQVTAQVDNVDVCKTVEEALKDNTALQEACQQKYSEPNRYWGWKCISDTNTTSGDTTSDKGSICVPPRRRRLYIHKVGNGGEDITTTESLRKWFIETAAIETFFLWDRYKKEWMAQKNKAQNELGGAGQPLSPVLGSGSDDNNPQTSLQNGKIPPDFLRLMFYTLGDYRDICVGKTPDGIDEVITSDQKEKDSTTKITVKQISERIQKILKGDNPSPRSVKTPSTSDKTPQQTWWNKHGQHIWNGMICALTYRDSEQKGGGGNPTVDEKVKKVFFGENNTGKPGTYQEKYEYSKVELKDEEENSGTRTNNQPTKLENFVVRPPYFRYLEEWGQNFCKERKKRLEQIKVDCRGGENGNKNCSGDGENCDEIRKQDYSTISNFKCPDCGKHCRFYKMWIDRKKTEYEKQESAYSKQKSNYVNGSNGDGGNNNDKEFYTKLETCTKATNFLESLKGQCIGNNNGGTDIKFSNTNITFGSAEDCKPCSEFKVNCKNGNCGGSPNGNTCNGKNIIDSNDIKGMAKFTDQVDMLVSDDSATGFAGDLKNPCEKASIFEGIREDKWKCGYVCGVDICKPENVNGGTDGKEYIQIRALLKRWVETFLEDYNKIKHKISHCTKKGEKTICIKHCDKKCECVGKWVENKKKEWQEIRERYFKQYTTDHSDIYKVTSFLEDSQFYTEVQKAIKPCSGLTAFEDSIHCNGNASAGKEKDAKKDVVVCLLDKLEKEAEKCQNQNETACDTPSTCDENLTPDVEDEEPLEEENQTPHEAQKMMPKICEGVVQEAEPVVESGCVPAKTKPEEPAATESEQKPRQTPILKPEEEVPQEPAPAAPSSTPTKPQPTTPYLSHPAVIPSLVTSTLAWSVGIGFAAFTYFFLK</sequence>
<dbReference type="Gene3D" id="1.20.58.830">
    <property type="match status" value="2"/>
</dbReference>
<dbReference type="InterPro" id="IPR041480">
    <property type="entry name" value="CIDR1_gamma"/>
</dbReference>